<dbReference type="Proteomes" id="UP000429811">
    <property type="component" value="Unassembled WGS sequence"/>
</dbReference>
<evidence type="ECO:0000313" key="6">
    <source>
        <dbReference type="Proteomes" id="UP000429811"/>
    </source>
</evidence>
<dbReference type="GeneID" id="89521998"/>
<name>A0A174LMW9_FLAPL</name>
<proteinExistence type="predicted"/>
<dbReference type="Proteomes" id="UP001211173">
    <property type="component" value="Unassembled WGS sequence"/>
</dbReference>
<gene>
    <name evidence="1" type="ORF">ERS852411_02862</name>
    <name evidence="4" type="ORF">GKE90_12110</name>
    <name evidence="2" type="ORF">PND83_07765</name>
    <name evidence="3" type="ORF">PNE06_16505</name>
</gene>
<reference evidence="2" key="3">
    <citation type="submission" date="2023-01" db="EMBL/GenBank/DDBJ databases">
        <title>Human gut microbiome strain richness.</title>
        <authorList>
            <person name="Chen-Liaw A."/>
        </authorList>
    </citation>
    <scope>NUCLEOTIDE SEQUENCE</scope>
    <source>
        <strain evidence="3">1001287st1_F4_1001285I_161205</strain>
        <strain evidence="2">2225st1_A6_2225SCRN_200828</strain>
    </source>
</reference>
<accession>A0A174LMW9</accession>
<evidence type="ECO:0000313" key="4">
    <source>
        <dbReference type="EMBL" id="MSB49428.1"/>
    </source>
</evidence>
<dbReference type="Proteomes" id="UP000095746">
    <property type="component" value="Unassembled WGS sequence"/>
</dbReference>
<dbReference type="EMBL" id="JAQLWO010000006">
    <property type="protein sequence ID" value="MDB7905865.1"/>
    <property type="molecule type" value="Genomic_DNA"/>
</dbReference>
<dbReference type="Proteomes" id="UP001211006">
    <property type="component" value="Unassembled WGS sequence"/>
</dbReference>
<protein>
    <submittedName>
        <fullName evidence="1">Uncharacterized protein</fullName>
    </submittedName>
</protein>
<dbReference type="EMBL" id="JAQLWV010000028">
    <property type="protein sequence ID" value="MDB7934686.1"/>
    <property type="molecule type" value="Genomic_DNA"/>
</dbReference>
<reference evidence="4 6" key="2">
    <citation type="journal article" date="2019" name="Nat. Med.">
        <title>A library of human gut bacterial isolates paired with longitudinal multiomics data enables mechanistic microbiome research.</title>
        <authorList>
            <person name="Poyet M."/>
            <person name="Groussin M."/>
            <person name="Gibbons S.M."/>
            <person name="Avila-Pacheco J."/>
            <person name="Jiang X."/>
            <person name="Kearney S.M."/>
            <person name="Perrotta A.R."/>
            <person name="Berdy B."/>
            <person name="Zhao S."/>
            <person name="Lieberman T.D."/>
            <person name="Swanson P.K."/>
            <person name="Smith M."/>
            <person name="Roesemann S."/>
            <person name="Alexander J.E."/>
            <person name="Rich S.A."/>
            <person name="Livny J."/>
            <person name="Vlamakis H."/>
            <person name="Clish C."/>
            <person name="Bullock K."/>
            <person name="Deik A."/>
            <person name="Scott J."/>
            <person name="Pierce K.A."/>
            <person name="Xavier R.J."/>
            <person name="Alm E.J."/>
        </authorList>
    </citation>
    <scope>NUCLEOTIDE SEQUENCE [LARGE SCALE GENOMIC DNA]</scope>
    <source>
        <strain evidence="4 6">BIOML-A5</strain>
    </source>
</reference>
<dbReference type="EMBL" id="CYZT01000291">
    <property type="protein sequence ID" value="CUP23135.1"/>
    <property type="molecule type" value="Genomic_DNA"/>
</dbReference>
<sequence length="147" mass="16262">MSKNLYLCVPDPFDSSTGARLERMGILRPDGEVNVEVMRAFVQIFGGLFFDDLCDFYSDQGEVSAVTAAFSELAARKDCQNIYLLISLQYDTIRKPLPDPIWWLAGCAPALSLFCLGFVERLLELSENQASNGKEMVANETADCCTG</sequence>
<dbReference type="EMBL" id="WKPO01000016">
    <property type="protein sequence ID" value="MSB49428.1"/>
    <property type="molecule type" value="Genomic_DNA"/>
</dbReference>
<reference evidence="1 5" key="1">
    <citation type="submission" date="2015-09" db="EMBL/GenBank/DDBJ databases">
        <authorList>
            <consortium name="Pathogen Informatics"/>
        </authorList>
    </citation>
    <scope>NUCLEOTIDE SEQUENCE [LARGE SCALE GENOMIC DNA]</scope>
    <source>
        <strain evidence="1 5">2789STDY5608854</strain>
    </source>
</reference>
<evidence type="ECO:0000313" key="2">
    <source>
        <dbReference type="EMBL" id="MDB7905865.1"/>
    </source>
</evidence>
<organism evidence="1 5">
    <name type="scientific">Flavonifractor plautii</name>
    <name type="common">Fusobacterium plautii</name>
    <dbReference type="NCBI Taxonomy" id="292800"/>
    <lineage>
        <taxon>Bacteria</taxon>
        <taxon>Bacillati</taxon>
        <taxon>Bacillota</taxon>
        <taxon>Clostridia</taxon>
        <taxon>Eubacteriales</taxon>
        <taxon>Oscillospiraceae</taxon>
        <taxon>Flavonifractor</taxon>
    </lineage>
</organism>
<dbReference type="AlphaFoldDB" id="A0A174LMW9"/>
<evidence type="ECO:0000313" key="3">
    <source>
        <dbReference type="EMBL" id="MDB7934686.1"/>
    </source>
</evidence>
<dbReference type="RefSeq" id="WP_009259339.1">
    <property type="nucleotide sequence ID" value="NZ_BAABXT010000001.1"/>
</dbReference>
<evidence type="ECO:0000313" key="1">
    <source>
        <dbReference type="EMBL" id="CUP23135.1"/>
    </source>
</evidence>
<evidence type="ECO:0000313" key="5">
    <source>
        <dbReference type="Proteomes" id="UP000095746"/>
    </source>
</evidence>